<sequence length="105" mass="11036">MLSPEDGIEKNFCKAVLQLLLATSSRCDAVGSCLSALSLVGPVPIEIRPKILVGGTEALSAKAGLIFLLHAVQANNFFPELCSLARLCQAFTGTYVDQGTEPLGD</sequence>
<reference evidence="1 2" key="1">
    <citation type="submission" date="2018-11" db="EMBL/GenBank/DDBJ databases">
        <authorList>
            <consortium name="Pathogen Informatics"/>
        </authorList>
    </citation>
    <scope>NUCLEOTIDE SEQUENCE [LARGE SCALE GENOMIC DNA]</scope>
</reference>
<name>A0A3P7IB13_STRVU</name>
<organism evidence="1 2">
    <name type="scientific">Strongylus vulgaris</name>
    <name type="common">Blood worm</name>
    <dbReference type="NCBI Taxonomy" id="40348"/>
    <lineage>
        <taxon>Eukaryota</taxon>
        <taxon>Metazoa</taxon>
        <taxon>Ecdysozoa</taxon>
        <taxon>Nematoda</taxon>
        <taxon>Chromadorea</taxon>
        <taxon>Rhabditida</taxon>
        <taxon>Rhabditina</taxon>
        <taxon>Rhabditomorpha</taxon>
        <taxon>Strongyloidea</taxon>
        <taxon>Strongylidae</taxon>
        <taxon>Strongylus</taxon>
    </lineage>
</organism>
<gene>
    <name evidence="1" type="ORF">SVUK_LOCUS61</name>
</gene>
<keyword evidence="2" id="KW-1185">Reference proteome</keyword>
<evidence type="ECO:0000313" key="2">
    <source>
        <dbReference type="Proteomes" id="UP000270094"/>
    </source>
</evidence>
<proteinExistence type="predicted"/>
<evidence type="ECO:0000313" key="1">
    <source>
        <dbReference type="EMBL" id="VDM65063.1"/>
    </source>
</evidence>
<dbReference type="Proteomes" id="UP000270094">
    <property type="component" value="Unassembled WGS sequence"/>
</dbReference>
<dbReference type="EMBL" id="UYYB01000081">
    <property type="protein sequence ID" value="VDM65063.1"/>
    <property type="molecule type" value="Genomic_DNA"/>
</dbReference>
<accession>A0A3P7IB13</accession>
<protein>
    <submittedName>
        <fullName evidence="1">Uncharacterized protein</fullName>
    </submittedName>
</protein>
<dbReference type="AlphaFoldDB" id="A0A3P7IB13"/>